<protein>
    <submittedName>
        <fullName evidence="9 10">Acyltransferase</fullName>
    </submittedName>
</protein>
<dbReference type="PANTHER" id="PTHR40074:SF2">
    <property type="entry name" value="O-ACETYLTRANSFERASE WECH"/>
    <property type="match status" value="1"/>
</dbReference>
<proteinExistence type="inferred from homology"/>
<accession>A0A4Y4G5N6</accession>
<evidence type="ECO:0000256" key="2">
    <source>
        <dbReference type="ARBA" id="ARBA00007400"/>
    </source>
</evidence>
<evidence type="ECO:0000256" key="5">
    <source>
        <dbReference type="ARBA" id="ARBA00022989"/>
    </source>
</evidence>
<comment type="subcellular location">
    <subcellularLocation>
        <location evidence="1">Cell membrane</location>
        <topology evidence="1">Multi-pass membrane protein</topology>
    </subcellularLocation>
</comment>
<evidence type="ECO:0000256" key="7">
    <source>
        <dbReference type="SAM" id="Phobius"/>
    </source>
</evidence>
<dbReference type="GO" id="GO:0009246">
    <property type="term" value="P:enterobacterial common antigen biosynthetic process"/>
    <property type="evidence" value="ECO:0007669"/>
    <property type="project" value="TreeGrafter"/>
</dbReference>
<dbReference type="GO" id="GO:0016413">
    <property type="term" value="F:O-acetyltransferase activity"/>
    <property type="evidence" value="ECO:0007669"/>
    <property type="project" value="TreeGrafter"/>
</dbReference>
<evidence type="ECO:0000256" key="4">
    <source>
        <dbReference type="ARBA" id="ARBA00022692"/>
    </source>
</evidence>
<evidence type="ECO:0000256" key="1">
    <source>
        <dbReference type="ARBA" id="ARBA00004651"/>
    </source>
</evidence>
<dbReference type="RefSeq" id="WP_074427978.1">
    <property type="nucleotide sequence ID" value="NZ_BJEG01000016.1"/>
</dbReference>
<gene>
    <name evidence="10" type="ORF">GA0061075_11622</name>
    <name evidence="9" type="ORF">HF960_08430</name>
</gene>
<dbReference type="OrthoDB" id="6623990at2"/>
<sequence length="347" mass="39902">MIKKRYLWIDIARLFAILCVVFNHVNENLNQSPITKTTVILQLIGRMGVPLFLMISGYLMLNRDYTVQDKMDKFVHHNMLPMVYSTILWTFLFSLYTYFILNNKSIALLLQNITFQNRPMPQMWYIQLLPVIYVLVPILSIAKKYFTQYLGSIFIVGASLLGIGTLTASFTQNKLVPFQWNMSGSWGLVFIMLALLIFGSYLNDIVKSKKTFILLGVGAIISFVLFVINTKQLSPAGMMSTIWYTQIWIFIPGSFLILVIEKLDPYFEGFISKSKSLQNSIIKLSSLTYGVYIVHYVFLNFILKFNIFHSGLLNTIILALFVLIVSFVCVWAITKIPKFPSFVFLTK</sequence>
<evidence type="ECO:0000313" key="9">
    <source>
        <dbReference type="EMBL" id="NKY67666.1"/>
    </source>
</evidence>
<keyword evidence="5 7" id="KW-1133">Transmembrane helix</keyword>
<keyword evidence="3" id="KW-1003">Cell membrane</keyword>
<feature type="transmembrane region" description="Helical" evidence="7">
    <location>
        <begin position="211"/>
        <end position="229"/>
    </location>
</feature>
<keyword evidence="9" id="KW-0012">Acyltransferase</keyword>
<dbReference type="EMBL" id="FMAW01000016">
    <property type="protein sequence ID" value="SCC10331.1"/>
    <property type="molecule type" value="Genomic_DNA"/>
</dbReference>
<feature type="transmembrane region" description="Helical" evidence="7">
    <location>
        <begin position="315"/>
        <end position="334"/>
    </location>
</feature>
<dbReference type="Pfam" id="PF01757">
    <property type="entry name" value="Acyl_transf_3"/>
    <property type="match status" value="1"/>
</dbReference>
<feature type="transmembrane region" description="Helical" evidence="7">
    <location>
        <begin position="82"/>
        <end position="101"/>
    </location>
</feature>
<reference evidence="10 11" key="1">
    <citation type="submission" date="2016-08" db="EMBL/GenBank/DDBJ databases">
        <authorList>
            <person name="Varghese N."/>
            <person name="Submissions Spin"/>
        </authorList>
    </citation>
    <scope>NUCLEOTIDE SEQUENCE [LARGE SCALE GENOMIC DNA]</scope>
    <source>
        <strain evidence="10 11">R-53116</strain>
    </source>
</reference>
<feature type="transmembrane region" description="Helical" evidence="7">
    <location>
        <begin position="183"/>
        <end position="202"/>
    </location>
</feature>
<name>A0A4Y4G5N6_WEIHE</name>
<keyword evidence="11" id="KW-1185">Reference proteome</keyword>
<evidence type="ECO:0000313" key="10">
    <source>
        <dbReference type="EMBL" id="SCC10331.1"/>
    </source>
</evidence>
<organism evidence="9 12">
    <name type="scientific">Weissella hellenica</name>
    <dbReference type="NCBI Taxonomy" id="46256"/>
    <lineage>
        <taxon>Bacteria</taxon>
        <taxon>Bacillati</taxon>
        <taxon>Bacillota</taxon>
        <taxon>Bacilli</taxon>
        <taxon>Lactobacillales</taxon>
        <taxon>Lactobacillaceae</taxon>
        <taxon>Weissella</taxon>
    </lineage>
</organism>
<dbReference type="GO" id="GO:0005886">
    <property type="term" value="C:plasma membrane"/>
    <property type="evidence" value="ECO:0007669"/>
    <property type="project" value="UniProtKB-SubCell"/>
</dbReference>
<feature type="transmembrane region" description="Helical" evidence="7">
    <location>
        <begin position="37"/>
        <end position="61"/>
    </location>
</feature>
<evidence type="ECO:0000256" key="6">
    <source>
        <dbReference type="ARBA" id="ARBA00023136"/>
    </source>
</evidence>
<feature type="transmembrane region" description="Helical" evidence="7">
    <location>
        <begin position="281"/>
        <end position="303"/>
    </location>
</feature>
<comment type="similarity">
    <text evidence="2">Belongs to the acyltransferase 3 family.</text>
</comment>
<dbReference type="PANTHER" id="PTHR40074">
    <property type="entry name" value="O-ACETYLTRANSFERASE WECH"/>
    <property type="match status" value="1"/>
</dbReference>
<dbReference type="Proteomes" id="UP000182448">
    <property type="component" value="Unassembled WGS sequence"/>
</dbReference>
<feature type="transmembrane region" description="Helical" evidence="7">
    <location>
        <begin position="124"/>
        <end position="142"/>
    </location>
</feature>
<evidence type="ECO:0000313" key="11">
    <source>
        <dbReference type="Proteomes" id="UP000182448"/>
    </source>
</evidence>
<reference evidence="9 12" key="2">
    <citation type="submission" date="2020-04" db="EMBL/GenBank/DDBJ databases">
        <title>MicrobeNet Type strains.</title>
        <authorList>
            <person name="Nicholson A.C."/>
        </authorList>
    </citation>
    <scope>NUCLEOTIDE SEQUENCE [LARGE SCALE GENOMIC DNA]</scope>
    <source>
        <strain evidence="9 12">CCUG 33494</strain>
    </source>
</reference>
<dbReference type="InterPro" id="IPR002656">
    <property type="entry name" value="Acyl_transf_3_dom"/>
</dbReference>
<dbReference type="EMBL" id="JAAXPM010000016">
    <property type="protein sequence ID" value="NKY67666.1"/>
    <property type="molecule type" value="Genomic_DNA"/>
</dbReference>
<feature type="transmembrane region" description="Helical" evidence="7">
    <location>
        <begin position="241"/>
        <end position="260"/>
    </location>
</feature>
<evidence type="ECO:0000259" key="8">
    <source>
        <dbReference type="Pfam" id="PF01757"/>
    </source>
</evidence>
<keyword evidence="6 7" id="KW-0472">Membrane</keyword>
<keyword evidence="4 7" id="KW-0812">Transmembrane</keyword>
<comment type="caution">
    <text evidence="9">The sequence shown here is derived from an EMBL/GenBank/DDBJ whole genome shotgun (WGS) entry which is preliminary data.</text>
</comment>
<feature type="transmembrane region" description="Helical" evidence="7">
    <location>
        <begin position="7"/>
        <end position="25"/>
    </location>
</feature>
<dbReference type="Proteomes" id="UP000585749">
    <property type="component" value="Unassembled WGS sequence"/>
</dbReference>
<evidence type="ECO:0000313" key="12">
    <source>
        <dbReference type="Proteomes" id="UP000585749"/>
    </source>
</evidence>
<feature type="domain" description="Acyltransferase 3" evidence="8">
    <location>
        <begin position="7"/>
        <end position="334"/>
    </location>
</feature>
<feature type="transmembrane region" description="Helical" evidence="7">
    <location>
        <begin position="149"/>
        <end position="171"/>
    </location>
</feature>
<dbReference type="AlphaFoldDB" id="A0A4Y4G5N6"/>
<keyword evidence="9" id="KW-0808">Transferase</keyword>
<evidence type="ECO:0000256" key="3">
    <source>
        <dbReference type="ARBA" id="ARBA00022475"/>
    </source>
</evidence>